<dbReference type="Pfam" id="PF02518">
    <property type="entry name" value="HATPase_c"/>
    <property type="match status" value="1"/>
</dbReference>
<dbReference type="PROSITE" id="PS50112">
    <property type="entry name" value="PAS"/>
    <property type="match status" value="1"/>
</dbReference>
<evidence type="ECO:0000259" key="8">
    <source>
        <dbReference type="PROSITE" id="PS50110"/>
    </source>
</evidence>
<sequence>MSTELETAEHAGAKSHLSFLTEPTGDSAIDSDLQYIRELNWADTAPGPIAEWPRELLVLINLAMLSPQPQLFLLGRDSTILYNTAYGRLLRDYHPLYQGRPIALNTAMVGHGPATLRLTQPEHDGSGLDNEHQIPCFFPQHGLLQEVFLRATMVKLPLSLDGCHVTAYDTTKEMLQRRRERSLDHIRRASKDATDLNALWASTLRGISNGNGDISFAAIYFADSKLVREHETGFISNEISTDEFKLAGTVGSFTTPLPSRIKRGEDQAWIKSIYKAVDLRIPELLYAADGSLPPEMCHASRDRCYGDDSHQAVILPSIMGKSGNLYAVLILGLAPRCSYDSSYQAWVGTLHQHFCSSVAAITIAETRKLAKENDQKLIAKEKEMFAKEMELRQQEAVLATGKMQRMLQVIEAARLVFCIVRTSCADLLAKKARRNACTNGKQEAFCSLSGCSRNVDVQHQTMLMELCEQDDHPLLKSHWQSLVAGRSTTLAVRFRPHGCERKWVQIACVPMLDDALGVVSITGCVAALDVQQTIEYGTMVDGAGASDQVRLNKSRLLTFIENSNIGVLVIDEKGTPSFVNKAWFQMTGHPSMPVKSIQVRSIVFPEDISEFDARLENIFKFRKSDSFHIRLKSLRKGAPNYSEHTWVQFAAYPDIVDDGSLQITTTITDISDFKYSEILQREKLEEAIESKRQQENFVDMTSHEACYFNLFGQIRNPLGAVMHCADALSHSLSEMKLILDHASRQDAHNIDHKTTTKRLQECTSSMIEAADTIMACTVHQKRIIDDILSISKLDSNLLEICPSAFQVKTFLEQVESTFRFEATQAGVTFTITPDPSLSQLGVDWIEADPGRIMQVLVNLVANAIKFTKDSPKSKNVTLRVGASASRPTDVFADLMMVASPTSSRKEEAKAAVAANGQELYLWCSVKDTGCGMDSASMKRIFSRFIQASPKTYSKYGGSGLGLFISRKLVALQGGEIGFASQENAGSTFAFYAKASRAISPESALTVPTSPSRATEASNTSRHLVGPQSPESRDKRQLSVLLVEDNMVNQRVLKKQLQQYGYIVHTADNGQKAFDFIKTSRHWKAYPDTTASDSCIDVILMDVEMPVMDGLQCAKMIRTAQNNGQINKHLQIVAVTANARPEQLKRATEAGMDDAISKPFRVKDLVRVIDRLGALE</sequence>
<evidence type="ECO:0000256" key="6">
    <source>
        <dbReference type="SAM" id="MobiDB-lite"/>
    </source>
</evidence>
<dbReference type="SMART" id="SM00448">
    <property type="entry name" value="REC"/>
    <property type="match status" value="1"/>
</dbReference>
<organism evidence="10 11">
    <name type="scientific">Bipolaris oryzae ATCC 44560</name>
    <dbReference type="NCBI Taxonomy" id="930090"/>
    <lineage>
        <taxon>Eukaryota</taxon>
        <taxon>Fungi</taxon>
        <taxon>Dikarya</taxon>
        <taxon>Ascomycota</taxon>
        <taxon>Pezizomycotina</taxon>
        <taxon>Dothideomycetes</taxon>
        <taxon>Pleosporomycetidae</taxon>
        <taxon>Pleosporales</taxon>
        <taxon>Pleosporineae</taxon>
        <taxon>Pleosporaceae</taxon>
        <taxon>Bipolaris</taxon>
    </lineage>
</organism>
<dbReference type="EMBL" id="KI963954">
    <property type="protein sequence ID" value="EUC47302.1"/>
    <property type="molecule type" value="Genomic_DNA"/>
</dbReference>
<protein>
    <recommendedName>
        <fullName evidence="2">histidine kinase</fullName>
        <ecNumber evidence="2">2.7.13.3</ecNumber>
    </recommendedName>
</protein>
<keyword evidence="4" id="KW-0418">Kinase</keyword>
<evidence type="ECO:0000256" key="2">
    <source>
        <dbReference type="ARBA" id="ARBA00012438"/>
    </source>
</evidence>
<dbReference type="CDD" id="cd00130">
    <property type="entry name" value="PAS"/>
    <property type="match status" value="1"/>
</dbReference>
<evidence type="ECO:0000256" key="3">
    <source>
        <dbReference type="ARBA" id="ARBA00022679"/>
    </source>
</evidence>
<reference evidence="10 11" key="1">
    <citation type="journal article" date="2013" name="PLoS Genet.">
        <title>Comparative genome structure, secondary metabolite, and effector coding capacity across Cochliobolus pathogens.</title>
        <authorList>
            <person name="Condon B.J."/>
            <person name="Leng Y."/>
            <person name="Wu D."/>
            <person name="Bushley K.E."/>
            <person name="Ohm R.A."/>
            <person name="Otillar R."/>
            <person name="Martin J."/>
            <person name="Schackwitz W."/>
            <person name="Grimwood J."/>
            <person name="MohdZainudin N."/>
            <person name="Xue C."/>
            <person name="Wang R."/>
            <person name="Manning V.A."/>
            <person name="Dhillon B."/>
            <person name="Tu Z.J."/>
            <person name="Steffenson B.J."/>
            <person name="Salamov A."/>
            <person name="Sun H."/>
            <person name="Lowry S."/>
            <person name="LaButti K."/>
            <person name="Han J."/>
            <person name="Copeland A."/>
            <person name="Lindquist E."/>
            <person name="Barry K."/>
            <person name="Schmutz J."/>
            <person name="Baker S.E."/>
            <person name="Ciuffetti L.M."/>
            <person name="Grigoriev I.V."/>
            <person name="Zhong S."/>
            <person name="Turgeon B.G."/>
        </authorList>
    </citation>
    <scope>NUCLEOTIDE SEQUENCE [LARGE SCALE GENOMIC DNA]</scope>
    <source>
        <strain evidence="10 11">ATCC 44560</strain>
    </source>
</reference>
<dbReference type="InterPro" id="IPR004358">
    <property type="entry name" value="Sig_transdc_His_kin-like_C"/>
</dbReference>
<dbReference type="InterPro" id="IPR036890">
    <property type="entry name" value="HATPase_C_sf"/>
</dbReference>
<dbReference type="Pfam" id="PF13188">
    <property type="entry name" value="PAS_8"/>
    <property type="match status" value="1"/>
</dbReference>
<proteinExistence type="predicted"/>
<dbReference type="EC" id="2.7.13.3" evidence="2"/>
<gene>
    <name evidence="10" type="ORF">COCMIDRAFT_90521</name>
</gene>
<dbReference type="Gene3D" id="3.30.450.20">
    <property type="entry name" value="PAS domain"/>
    <property type="match status" value="2"/>
</dbReference>
<accession>W6Z6F0</accession>
<dbReference type="NCBIfam" id="TIGR00229">
    <property type="entry name" value="sensory_box"/>
    <property type="match status" value="1"/>
</dbReference>
<dbReference type="InterPro" id="IPR035965">
    <property type="entry name" value="PAS-like_dom_sf"/>
</dbReference>
<dbReference type="Gene3D" id="1.10.287.130">
    <property type="match status" value="1"/>
</dbReference>
<dbReference type="SUPFAM" id="SSF55874">
    <property type="entry name" value="ATPase domain of HSP90 chaperone/DNA topoisomerase II/histidine kinase"/>
    <property type="match status" value="1"/>
</dbReference>
<dbReference type="GO" id="GO:0004673">
    <property type="term" value="F:protein histidine kinase activity"/>
    <property type="evidence" value="ECO:0007669"/>
    <property type="project" value="UniProtKB-EC"/>
</dbReference>
<dbReference type="RefSeq" id="XP_007686186.1">
    <property type="nucleotide sequence ID" value="XM_007687996.1"/>
</dbReference>
<evidence type="ECO:0000313" key="11">
    <source>
        <dbReference type="Proteomes" id="UP000054032"/>
    </source>
</evidence>
<evidence type="ECO:0000259" key="7">
    <source>
        <dbReference type="PROSITE" id="PS50109"/>
    </source>
</evidence>
<dbReference type="PROSITE" id="PS50109">
    <property type="entry name" value="HIS_KIN"/>
    <property type="match status" value="1"/>
</dbReference>
<dbReference type="InterPro" id="IPR011006">
    <property type="entry name" value="CheY-like_superfamily"/>
</dbReference>
<dbReference type="OrthoDB" id="60033at2759"/>
<dbReference type="SUPFAM" id="SSF55785">
    <property type="entry name" value="PYP-like sensor domain (PAS domain)"/>
    <property type="match status" value="1"/>
</dbReference>
<dbReference type="InterPro" id="IPR001789">
    <property type="entry name" value="Sig_transdc_resp-reg_receiver"/>
</dbReference>
<dbReference type="PROSITE" id="PS50110">
    <property type="entry name" value="RESPONSE_REGULATORY"/>
    <property type="match status" value="1"/>
</dbReference>
<feature type="modified residue" description="4-aspartylphosphate" evidence="5">
    <location>
        <position position="1101"/>
    </location>
</feature>
<feature type="compositionally biased region" description="Polar residues" evidence="6">
    <location>
        <begin position="1005"/>
        <end position="1021"/>
    </location>
</feature>
<dbReference type="KEGG" id="bor:COCMIDRAFT_90521"/>
<dbReference type="GO" id="GO:0000160">
    <property type="term" value="P:phosphorelay signal transduction system"/>
    <property type="evidence" value="ECO:0007669"/>
    <property type="project" value="InterPro"/>
</dbReference>
<dbReference type="AlphaFoldDB" id="W6Z6F0"/>
<feature type="domain" description="Histidine kinase" evidence="7">
    <location>
        <begin position="709"/>
        <end position="996"/>
    </location>
</feature>
<dbReference type="eggNOG" id="KOG0519">
    <property type="taxonomic scope" value="Eukaryota"/>
</dbReference>
<keyword evidence="11" id="KW-1185">Reference proteome</keyword>
<dbReference type="Gene3D" id="3.30.565.10">
    <property type="entry name" value="Histidine kinase-like ATPase, C-terminal domain"/>
    <property type="match status" value="1"/>
</dbReference>
<evidence type="ECO:0000313" key="10">
    <source>
        <dbReference type="EMBL" id="EUC47302.1"/>
    </source>
</evidence>
<dbReference type="GeneID" id="19127702"/>
<evidence type="ECO:0000259" key="9">
    <source>
        <dbReference type="PROSITE" id="PS50112"/>
    </source>
</evidence>
<keyword evidence="3" id="KW-0808">Transferase</keyword>
<dbReference type="SMART" id="SM00091">
    <property type="entry name" value="PAS"/>
    <property type="match status" value="1"/>
</dbReference>
<name>W6Z6F0_COCMI</name>
<comment type="catalytic activity">
    <reaction evidence="1">
        <text>ATP + protein L-histidine = ADP + protein N-phospho-L-histidine.</text>
        <dbReference type="EC" id="2.7.13.3"/>
    </reaction>
</comment>
<evidence type="ECO:0000256" key="5">
    <source>
        <dbReference type="PROSITE-ProRule" id="PRU00169"/>
    </source>
</evidence>
<evidence type="ECO:0000256" key="1">
    <source>
        <dbReference type="ARBA" id="ARBA00000085"/>
    </source>
</evidence>
<dbReference type="InterPro" id="IPR005467">
    <property type="entry name" value="His_kinase_dom"/>
</dbReference>
<feature type="region of interest" description="Disordered" evidence="6">
    <location>
        <begin position="1002"/>
        <end position="1032"/>
    </location>
</feature>
<evidence type="ECO:0000256" key="4">
    <source>
        <dbReference type="ARBA" id="ARBA00022777"/>
    </source>
</evidence>
<dbReference type="InterPro" id="IPR003594">
    <property type="entry name" value="HATPase_dom"/>
</dbReference>
<dbReference type="HOGENOM" id="CLU_000445_82_4_1"/>
<dbReference type="Gene3D" id="3.40.50.2300">
    <property type="match status" value="1"/>
</dbReference>
<dbReference type="SMART" id="SM00387">
    <property type="entry name" value="HATPase_c"/>
    <property type="match status" value="1"/>
</dbReference>
<feature type="domain" description="PAS" evidence="9">
    <location>
        <begin position="552"/>
        <end position="622"/>
    </location>
</feature>
<dbReference type="PANTHER" id="PTHR43047">
    <property type="entry name" value="TWO-COMPONENT HISTIDINE PROTEIN KINASE"/>
    <property type="match status" value="1"/>
</dbReference>
<dbReference type="SUPFAM" id="SSF52172">
    <property type="entry name" value="CheY-like"/>
    <property type="match status" value="1"/>
</dbReference>
<keyword evidence="5" id="KW-0597">Phosphoprotein</keyword>
<feature type="domain" description="Response regulatory" evidence="8">
    <location>
        <begin position="1038"/>
        <end position="1172"/>
    </location>
</feature>
<dbReference type="Pfam" id="PF00072">
    <property type="entry name" value="Response_reg"/>
    <property type="match status" value="1"/>
</dbReference>
<dbReference type="PRINTS" id="PR00344">
    <property type="entry name" value="BCTRLSENSOR"/>
</dbReference>
<dbReference type="Proteomes" id="UP000054032">
    <property type="component" value="Unassembled WGS sequence"/>
</dbReference>
<dbReference type="CDD" id="cd17546">
    <property type="entry name" value="REC_hyHK_CKI1_RcsC-like"/>
    <property type="match status" value="1"/>
</dbReference>
<dbReference type="InterPro" id="IPR000014">
    <property type="entry name" value="PAS"/>
</dbReference>